<dbReference type="RefSeq" id="WP_059137505.1">
    <property type="nucleotide sequence ID" value="NZ_LMAI01000010.1"/>
</dbReference>
<proteinExistence type="inferred from homology"/>
<evidence type="ECO:0000313" key="6">
    <source>
        <dbReference type="EMBL" id="KUJ54892.1"/>
    </source>
</evidence>
<evidence type="ECO:0000256" key="2">
    <source>
        <dbReference type="ARBA" id="ARBA00009410"/>
    </source>
</evidence>
<evidence type="ECO:0000313" key="7">
    <source>
        <dbReference type="Proteomes" id="UP000054388"/>
    </source>
</evidence>
<evidence type="ECO:0000256" key="3">
    <source>
        <dbReference type="ARBA" id="ARBA00022630"/>
    </source>
</evidence>
<evidence type="ECO:0000259" key="5">
    <source>
        <dbReference type="Pfam" id="PF01266"/>
    </source>
</evidence>
<dbReference type="PANTHER" id="PTHR13847:SF286">
    <property type="entry name" value="D-AMINO ACID DEHYDROGENASE"/>
    <property type="match status" value="1"/>
</dbReference>
<keyword evidence="3" id="KW-0285">Flavoprotein</keyword>
<feature type="domain" description="FAD dependent oxidoreductase" evidence="5">
    <location>
        <begin position="5"/>
        <end position="321"/>
    </location>
</feature>
<dbReference type="Gene3D" id="3.30.9.10">
    <property type="entry name" value="D-Amino Acid Oxidase, subunit A, domain 2"/>
    <property type="match status" value="1"/>
</dbReference>
<dbReference type="Proteomes" id="UP000054388">
    <property type="component" value="Unassembled WGS sequence"/>
</dbReference>
<comment type="similarity">
    <text evidence="2">Belongs to the DadA oxidoreductase family.</text>
</comment>
<dbReference type="SUPFAM" id="SSF51905">
    <property type="entry name" value="FAD/NAD(P)-binding domain"/>
    <property type="match status" value="1"/>
</dbReference>
<name>A0A101CEQ4_9FLAO</name>
<dbReference type="InterPro" id="IPR036188">
    <property type="entry name" value="FAD/NAD-bd_sf"/>
</dbReference>
<protein>
    <submittedName>
        <fullName evidence="6">FAD-dependent oxidoreductase</fullName>
    </submittedName>
</protein>
<dbReference type="AlphaFoldDB" id="A0A101CEQ4"/>
<reference evidence="6 7" key="1">
    <citation type="submission" date="2015-10" db="EMBL/GenBank/DDBJ databases">
        <title>Genome sequence of Chryseobacterium greenlandense.</title>
        <authorList>
            <person name="Newman J."/>
            <person name="Fischer K."/>
            <person name="Miller J."/>
        </authorList>
    </citation>
    <scope>NUCLEOTIDE SEQUENCE [LARGE SCALE GENOMIC DNA]</scope>
    <source>
        <strain evidence="6 7">UMB34</strain>
    </source>
</reference>
<dbReference type="PANTHER" id="PTHR13847">
    <property type="entry name" value="SARCOSINE DEHYDROGENASE-RELATED"/>
    <property type="match status" value="1"/>
</dbReference>
<dbReference type="Gene3D" id="3.50.50.60">
    <property type="entry name" value="FAD/NAD(P)-binding domain"/>
    <property type="match status" value="1"/>
</dbReference>
<comment type="cofactor">
    <cofactor evidence="1">
        <name>FAD</name>
        <dbReference type="ChEBI" id="CHEBI:57692"/>
    </cofactor>
</comment>
<dbReference type="InterPro" id="IPR006076">
    <property type="entry name" value="FAD-dep_OxRdtase"/>
</dbReference>
<comment type="caution">
    <text evidence="6">The sequence shown here is derived from an EMBL/GenBank/DDBJ whole genome shotgun (WGS) entry which is preliminary data.</text>
</comment>
<gene>
    <name evidence="6" type="ORF">AR686_15135</name>
</gene>
<keyword evidence="4" id="KW-0560">Oxidoreductase</keyword>
<evidence type="ECO:0000256" key="4">
    <source>
        <dbReference type="ARBA" id="ARBA00023002"/>
    </source>
</evidence>
<sequence>MKNVDYIIVGDGYAALFFAHQLTKNKKSFVIFSEGKKSASQISAGIINPVVLKKFTTFWLAQEQLDFLRISLNEIENYTGVNYLINTSIHRIFHDENEQKLWLKKSKTEELLPFLNEDFKHLEVVKNDFNTGMVEQSARLNVQGFFDDLLKYHEDNSQLIKEKFDYDKLNVSDSTYGNFRFKNIIFCEGMNVKNNPYFSDIQVIPNKGHHIRVKLSQPIPEDITIKKKHFLFPLKDNLYFYGGTYDREQMHENIDDSAVEQLKNGLLEFYPNNFDVKEIHFGFRPTVKDRRPILGRHPQHKNLYVFNGLGARGILNGCYFSKSLYDFIENNIDLPEEISLDRFNKKDAF</sequence>
<organism evidence="6 7">
    <name type="scientific">Chryseobacterium aquaticum subsp. greenlandense</name>
    <dbReference type="NCBI Taxonomy" id="345663"/>
    <lineage>
        <taxon>Bacteria</taxon>
        <taxon>Pseudomonadati</taxon>
        <taxon>Bacteroidota</taxon>
        <taxon>Flavobacteriia</taxon>
        <taxon>Flavobacteriales</taxon>
        <taxon>Weeksellaceae</taxon>
        <taxon>Chryseobacterium group</taxon>
        <taxon>Chryseobacterium</taxon>
    </lineage>
</organism>
<dbReference type="GO" id="GO:0005737">
    <property type="term" value="C:cytoplasm"/>
    <property type="evidence" value="ECO:0007669"/>
    <property type="project" value="TreeGrafter"/>
</dbReference>
<dbReference type="Pfam" id="PF01266">
    <property type="entry name" value="DAO"/>
    <property type="match status" value="1"/>
</dbReference>
<dbReference type="EMBL" id="LMAI01000010">
    <property type="protein sequence ID" value="KUJ54892.1"/>
    <property type="molecule type" value="Genomic_DNA"/>
</dbReference>
<accession>A0A101CEQ4</accession>
<evidence type="ECO:0000256" key="1">
    <source>
        <dbReference type="ARBA" id="ARBA00001974"/>
    </source>
</evidence>
<dbReference type="GO" id="GO:0016491">
    <property type="term" value="F:oxidoreductase activity"/>
    <property type="evidence" value="ECO:0007669"/>
    <property type="project" value="UniProtKB-KW"/>
</dbReference>